<keyword evidence="1" id="KW-1133">Transmembrane helix</keyword>
<protein>
    <submittedName>
        <fullName evidence="2">Uncharacterized protein</fullName>
    </submittedName>
</protein>
<comment type="caution">
    <text evidence="2">The sequence shown here is derived from an EMBL/GenBank/DDBJ whole genome shotgun (WGS) entry which is preliminary data.</text>
</comment>
<evidence type="ECO:0000313" key="2">
    <source>
        <dbReference type="EMBL" id="HIW12795.1"/>
    </source>
</evidence>
<keyword evidence="1" id="KW-0472">Membrane</keyword>
<dbReference type="Proteomes" id="UP000823989">
    <property type="component" value="Unassembled WGS sequence"/>
</dbReference>
<evidence type="ECO:0000313" key="3">
    <source>
        <dbReference type="Proteomes" id="UP000823989"/>
    </source>
</evidence>
<dbReference type="EMBL" id="DXHR01000022">
    <property type="protein sequence ID" value="HIW12795.1"/>
    <property type="molecule type" value="Genomic_DNA"/>
</dbReference>
<gene>
    <name evidence="2" type="ORF">H9891_06495</name>
</gene>
<dbReference type="AlphaFoldDB" id="A0A9D1QIF0"/>
<organism evidence="2 3">
    <name type="scientific">Candidatus Salinicoccus stercoripullorum</name>
    <dbReference type="NCBI Taxonomy" id="2838756"/>
    <lineage>
        <taxon>Bacteria</taxon>
        <taxon>Bacillati</taxon>
        <taxon>Bacillota</taxon>
        <taxon>Bacilli</taxon>
        <taxon>Bacillales</taxon>
        <taxon>Staphylococcaceae</taxon>
        <taxon>Salinicoccus</taxon>
    </lineage>
</organism>
<reference evidence="2" key="2">
    <citation type="submission" date="2021-04" db="EMBL/GenBank/DDBJ databases">
        <authorList>
            <person name="Gilroy R."/>
        </authorList>
    </citation>
    <scope>NUCLEOTIDE SEQUENCE</scope>
    <source>
        <strain evidence="2">ChiHjej13B12-752</strain>
    </source>
</reference>
<name>A0A9D1QIF0_9STAP</name>
<evidence type="ECO:0000256" key="1">
    <source>
        <dbReference type="SAM" id="Phobius"/>
    </source>
</evidence>
<accession>A0A9D1QIF0</accession>
<keyword evidence="1" id="KW-0812">Transmembrane</keyword>
<feature type="transmembrane region" description="Helical" evidence="1">
    <location>
        <begin position="9"/>
        <end position="30"/>
    </location>
</feature>
<feature type="transmembrane region" description="Helical" evidence="1">
    <location>
        <begin position="36"/>
        <end position="56"/>
    </location>
</feature>
<reference evidence="2" key="1">
    <citation type="journal article" date="2021" name="PeerJ">
        <title>Extensive microbial diversity within the chicken gut microbiome revealed by metagenomics and culture.</title>
        <authorList>
            <person name="Gilroy R."/>
            <person name="Ravi A."/>
            <person name="Getino M."/>
            <person name="Pursley I."/>
            <person name="Horton D.L."/>
            <person name="Alikhan N.F."/>
            <person name="Baker D."/>
            <person name="Gharbi K."/>
            <person name="Hall N."/>
            <person name="Watson M."/>
            <person name="Adriaenssens E.M."/>
            <person name="Foster-Nyarko E."/>
            <person name="Jarju S."/>
            <person name="Secka A."/>
            <person name="Antonio M."/>
            <person name="Oren A."/>
            <person name="Chaudhuri R.R."/>
            <person name="La Ragione R."/>
            <person name="Hildebrand F."/>
            <person name="Pallen M.J."/>
        </authorList>
    </citation>
    <scope>NUCLEOTIDE SEQUENCE</scope>
    <source>
        <strain evidence="2">ChiHjej13B12-752</strain>
    </source>
</reference>
<proteinExistence type="predicted"/>
<sequence>MIFVFYKSIYGKSSILLAEAVTVSIIEMFLPSLLMVVWFKRAVLSLIIVIPVALILF</sequence>